<keyword evidence="8" id="KW-1185">Reference proteome</keyword>
<dbReference type="EMBL" id="JABBNT010000004">
    <property type="protein sequence ID" value="NMM45708.1"/>
    <property type="molecule type" value="Genomic_DNA"/>
</dbReference>
<dbReference type="PROSITE" id="PS00445">
    <property type="entry name" value="FGGY_KINASES_2"/>
    <property type="match status" value="1"/>
</dbReference>
<sequence>MERAFIGIDAGTTGCTVMVFDPKGKCLGHGYKEYPTISPRSGWNEQNLDAVWDGICEASKAAIAQANLPAEAYKSVGVSSQRGTVCLLDKDKKPLADSIVWNDARAVEQADRIGESLPPEEHHDHTGMQLSPLWTASKIAWLRDKKPDLFEKIAWFANGQEYFLHRLGAEKWETDPASLTLNGMMDIAKLDWSDRILELCGIDRSRLPPVGIPTGFVGTVSKQASVETGIPVGVKLCRGAGDQQCAAIGAGVIRQGLAEFTVGTAAVMVAHLDSLDLIKGRNLWWGGHGVPNHWNIEGAAFSLGACLKWWRDNLGNDDIQKAHKEGKSPFAVMVDEAGEAKPGASGLLFHSFLSSQVTPYYDAFARGGYLGLGLHHNRQDLIRAMLEGCANEMKMVVDAFDSDIEGGVTELRLTGGGTKSPGFVQIMSDVFGRPVHVTSERECTVLGAAILGAVGAGEFTDVSEGVGEMVHLESSFEPNRDLAVLYTEQHGIYRDFYEAMAKGSYEKLNAFANKYC</sequence>
<dbReference type="Pfam" id="PF02782">
    <property type="entry name" value="FGGY_C"/>
    <property type="match status" value="1"/>
</dbReference>
<proteinExistence type="inferred from homology"/>
<dbReference type="Pfam" id="PF00370">
    <property type="entry name" value="FGGY_N"/>
    <property type="match status" value="1"/>
</dbReference>
<dbReference type="AlphaFoldDB" id="A0A7Y0E215"/>
<comment type="similarity">
    <text evidence="1 4">Belongs to the FGGY kinase family.</text>
</comment>
<accession>A0A7Y0E215</accession>
<evidence type="ECO:0000313" key="7">
    <source>
        <dbReference type="EMBL" id="NMM45708.1"/>
    </source>
</evidence>
<organism evidence="7 8">
    <name type="scientific">Pacificispira spongiicola</name>
    <dbReference type="NCBI Taxonomy" id="2729598"/>
    <lineage>
        <taxon>Bacteria</taxon>
        <taxon>Pseudomonadati</taxon>
        <taxon>Pseudomonadota</taxon>
        <taxon>Alphaproteobacteria</taxon>
        <taxon>Rhodospirillales</taxon>
        <taxon>Rhodospirillaceae</taxon>
        <taxon>Pacificispira</taxon>
    </lineage>
</organism>
<dbReference type="RefSeq" id="WP_169626094.1">
    <property type="nucleotide sequence ID" value="NZ_JABBNT010000004.1"/>
</dbReference>
<keyword evidence="3 4" id="KW-0418">Kinase</keyword>
<evidence type="ECO:0000256" key="2">
    <source>
        <dbReference type="ARBA" id="ARBA00022679"/>
    </source>
</evidence>
<feature type="domain" description="Carbohydrate kinase FGGY C-terminal" evidence="6">
    <location>
        <begin position="261"/>
        <end position="455"/>
    </location>
</feature>
<dbReference type="InterPro" id="IPR000577">
    <property type="entry name" value="Carb_kinase_FGGY"/>
</dbReference>
<dbReference type="InterPro" id="IPR018484">
    <property type="entry name" value="FGGY_N"/>
</dbReference>
<dbReference type="Gene3D" id="3.30.420.40">
    <property type="match status" value="2"/>
</dbReference>
<evidence type="ECO:0000313" key="8">
    <source>
        <dbReference type="Proteomes" id="UP000539372"/>
    </source>
</evidence>
<evidence type="ECO:0000256" key="1">
    <source>
        <dbReference type="ARBA" id="ARBA00009156"/>
    </source>
</evidence>
<dbReference type="PIRSF" id="PIRSF000538">
    <property type="entry name" value="GlpK"/>
    <property type="match status" value="1"/>
</dbReference>
<evidence type="ECO:0000256" key="3">
    <source>
        <dbReference type="ARBA" id="ARBA00022777"/>
    </source>
</evidence>
<dbReference type="InterPro" id="IPR018483">
    <property type="entry name" value="Carb_kinase_FGGY_CS"/>
</dbReference>
<dbReference type="SUPFAM" id="SSF53067">
    <property type="entry name" value="Actin-like ATPase domain"/>
    <property type="match status" value="2"/>
</dbReference>
<dbReference type="GO" id="GO:0005975">
    <property type="term" value="P:carbohydrate metabolic process"/>
    <property type="evidence" value="ECO:0007669"/>
    <property type="project" value="InterPro"/>
</dbReference>
<evidence type="ECO:0000256" key="4">
    <source>
        <dbReference type="RuleBase" id="RU003733"/>
    </source>
</evidence>
<dbReference type="InterPro" id="IPR043129">
    <property type="entry name" value="ATPase_NBD"/>
</dbReference>
<reference evidence="7 8" key="1">
    <citation type="submission" date="2020-04" db="EMBL/GenBank/DDBJ databases">
        <title>Rhodospirillaceae bacterium KN72 isolated from deep sea.</title>
        <authorList>
            <person name="Zhang D.-C."/>
        </authorList>
    </citation>
    <scope>NUCLEOTIDE SEQUENCE [LARGE SCALE GENOMIC DNA]</scope>
    <source>
        <strain evidence="7 8">KN72</strain>
    </source>
</reference>
<comment type="caution">
    <text evidence="7">The sequence shown here is derived from an EMBL/GenBank/DDBJ whole genome shotgun (WGS) entry which is preliminary data.</text>
</comment>
<keyword evidence="2 4" id="KW-0808">Transferase</keyword>
<evidence type="ECO:0000259" key="6">
    <source>
        <dbReference type="Pfam" id="PF02782"/>
    </source>
</evidence>
<gene>
    <name evidence="7" type="ORF">HH303_14520</name>
</gene>
<dbReference type="Proteomes" id="UP000539372">
    <property type="component" value="Unassembled WGS sequence"/>
</dbReference>
<protein>
    <submittedName>
        <fullName evidence="7">Xylulose kinase</fullName>
    </submittedName>
</protein>
<dbReference type="PANTHER" id="PTHR43095">
    <property type="entry name" value="SUGAR KINASE"/>
    <property type="match status" value="1"/>
</dbReference>
<name>A0A7Y0E215_9PROT</name>
<feature type="domain" description="Carbohydrate kinase FGGY N-terminal" evidence="5">
    <location>
        <begin position="5"/>
        <end position="249"/>
    </location>
</feature>
<evidence type="ECO:0000259" key="5">
    <source>
        <dbReference type="Pfam" id="PF00370"/>
    </source>
</evidence>
<dbReference type="GO" id="GO:0016301">
    <property type="term" value="F:kinase activity"/>
    <property type="evidence" value="ECO:0007669"/>
    <property type="project" value="UniProtKB-KW"/>
</dbReference>
<dbReference type="CDD" id="cd07779">
    <property type="entry name" value="ASKHA_NBD_FGGY_YgcE-like"/>
    <property type="match status" value="1"/>
</dbReference>
<dbReference type="InterPro" id="IPR018485">
    <property type="entry name" value="FGGY_C"/>
</dbReference>
<dbReference type="GO" id="GO:0016773">
    <property type="term" value="F:phosphotransferase activity, alcohol group as acceptor"/>
    <property type="evidence" value="ECO:0007669"/>
    <property type="project" value="InterPro"/>
</dbReference>
<dbReference type="InterPro" id="IPR050406">
    <property type="entry name" value="FGGY_Carb_Kinase"/>
</dbReference>